<accession>A0A832T475</accession>
<dbReference type="RefSeq" id="WP_128621529.1">
    <property type="nucleotide sequence ID" value="NZ_DAIOPL010000010.1"/>
</dbReference>
<dbReference type="GeneID" id="38937905"/>
<sequence>MESQGGRLVKVVAAIPTGHRHLRMILFFDDGKAVLLTEALAAGIARAYIDVVTHPTRRGVVLCVKEVDGKPGYAKVQLVECGGEEEAVAEVDALLERLGPAKG</sequence>
<dbReference type="Proteomes" id="UP000651120">
    <property type="component" value="Unassembled WGS sequence"/>
</dbReference>
<protein>
    <submittedName>
        <fullName evidence="1">Uncharacterized protein</fullName>
    </submittedName>
</protein>
<reference evidence="1" key="1">
    <citation type="journal article" date="2020" name="bioRxiv">
        <title>A rank-normalized archaeal taxonomy based on genome phylogeny resolves widespread incomplete and uneven classifications.</title>
        <authorList>
            <person name="Rinke C."/>
            <person name="Chuvochina M."/>
            <person name="Mussig A.J."/>
            <person name="Chaumeil P.-A."/>
            <person name="Waite D.W."/>
            <person name="Whitman W.B."/>
            <person name="Parks D.H."/>
            <person name="Hugenholtz P."/>
        </authorList>
    </citation>
    <scope>NUCLEOTIDE SEQUENCE</scope>
    <source>
        <strain evidence="1">UBA8839</strain>
    </source>
</reference>
<evidence type="ECO:0000313" key="1">
    <source>
        <dbReference type="EMBL" id="HII47359.1"/>
    </source>
</evidence>
<organism evidence="1 2">
    <name type="scientific">Pyrobaculum aerophilum</name>
    <dbReference type="NCBI Taxonomy" id="13773"/>
    <lineage>
        <taxon>Archaea</taxon>
        <taxon>Thermoproteota</taxon>
        <taxon>Thermoprotei</taxon>
        <taxon>Thermoproteales</taxon>
        <taxon>Thermoproteaceae</taxon>
        <taxon>Pyrobaculum</taxon>
    </lineage>
</organism>
<dbReference type="AlphaFoldDB" id="A0A832T475"/>
<dbReference type="EMBL" id="DUJP01000028">
    <property type="protein sequence ID" value="HII47359.1"/>
    <property type="molecule type" value="Genomic_DNA"/>
</dbReference>
<proteinExistence type="predicted"/>
<gene>
    <name evidence="1" type="ORF">HA333_07950</name>
</gene>
<evidence type="ECO:0000313" key="2">
    <source>
        <dbReference type="Proteomes" id="UP000651120"/>
    </source>
</evidence>
<comment type="caution">
    <text evidence="1">The sequence shown here is derived from an EMBL/GenBank/DDBJ whole genome shotgun (WGS) entry which is preliminary data.</text>
</comment>
<name>A0A832T475_9CREN</name>